<organism evidence="2 3">
    <name type="scientific">Paenibacillus cookii</name>
    <dbReference type="NCBI Taxonomy" id="157839"/>
    <lineage>
        <taxon>Bacteria</taxon>
        <taxon>Bacillati</taxon>
        <taxon>Bacillota</taxon>
        <taxon>Bacilli</taxon>
        <taxon>Bacillales</taxon>
        <taxon>Paenibacillaceae</taxon>
        <taxon>Paenibacillus</taxon>
    </lineage>
</organism>
<name>A0ABQ4LVH0_9BACL</name>
<keyword evidence="3" id="KW-1185">Reference proteome</keyword>
<dbReference type="EMBL" id="BORW01000008">
    <property type="protein sequence ID" value="GIO67249.1"/>
    <property type="molecule type" value="Genomic_DNA"/>
</dbReference>
<gene>
    <name evidence="2" type="ORF">J21TS3_20700</name>
</gene>
<comment type="caution">
    <text evidence="2">The sequence shown here is derived from an EMBL/GenBank/DDBJ whole genome shotgun (WGS) entry which is preliminary data.</text>
</comment>
<reference evidence="2 3" key="1">
    <citation type="submission" date="2021-03" db="EMBL/GenBank/DDBJ databases">
        <title>Antimicrobial resistance genes in bacteria isolated from Japanese honey, and their potential for conferring macrolide and lincosamide resistance in the American foulbrood pathogen Paenibacillus larvae.</title>
        <authorList>
            <person name="Okamoto M."/>
            <person name="Kumagai M."/>
            <person name="Kanamori H."/>
            <person name="Takamatsu D."/>
        </authorList>
    </citation>
    <scope>NUCLEOTIDE SEQUENCE [LARGE SCALE GENOMIC DNA]</scope>
    <source>
        <strain evidence="2 3">J21TS3</strain>
    </source>
</reference>
<evidence type="ECO:0000256" key="1">
    <source>
        <dbReference type="SAM" id="SignalP"/>
    </source>
</evidence>
<dbReference type="Proteomes" id="UP000680638">
    <property type="component" value="Unassembled WGS sequence"/>
</dbReference>
<sequence length="237" mass="24829">MKMQNILKKTALSAAMLSAVAAPAITHADSAPKPEAPAAKIQATAAVVGENGKPQNIVISRLTDPLELAKQYAPETVEDWRKTLAQFGKTALPVSDKDIRIDKLSVAVKVAEAEAKSGDAEPSAPLAKAVPAVKMIKVIEKEAEGGKVTFETVIPAIQLDASSKDPKPVAEDQAERGALTVTMMAAEAKEADAAFPKAWAALAKAEESKDADAIRAALADLLQQFKQAIAEQEAAAK</sequence>
<feature type="signal peptide" evidence="1">
    <location>
        <begin position="1"/>
        <end position="24"/>
    </location>
</feature>
<evidence type="ECO:0000313" key="2">
    <source>
        <dbReference type="EMBL" id="GIO67249.1"/>
    </source>
</evidence>
<feature type="chain" id="PRO_5046418059" evidence="1">
    <location>
        <begin position="25"/>
        <end position="237"/>
    </location>
</feature>
<evidence type="ECO:0000313" key="3">
    <source>
        <dbReference type="Proteomes" id="UP000680638"/>
    </source>
</evidence>
<proteinExistence type="predicted"/>
<protein>
    <submittedName>
        <fullName evidence="2">Uncharacterized protein</fullName>
    </submittedName>
</protein>
<accession>A0ABQ4LVH0</accession>
<keyword evidence="1" id="KW-0732">Signal</keyword>
<dbReference type="RefSeq" id="WP_212949437.1">
    <property type="nucleotide sequence ID" value="NZ_BORW01000008.1"/>
</dbReference>